<keyword evidence="1" id="KW-0812">Transmembrane</keyword>
<feature type="transmembrane region" description="Helical" evidence="1">
    <location>
        <begin position="45"/>
        <end position="67"/>
    </location>
</feature>
<evidence type="ECO:0000256" key="1">
    <source>
        <dbReference type="SAM" id="Phobius"/>
    </source>
</evidence>
<keyword evidence="3" id="KW-1185">Reference proteome</keyword>
<dbReference type="RefSeq" id="WP_386427214.1">
    <property type="nucleotide sequence ID" value="NZ_JBHSBB010000007.1"/>
</dbReference>
<feature type="transmembrane region" description="Helical" evidence="1">
    <location>
        <begin position="79"/>
        <end position="101"/>
    </location>
</feature>
<keyword evidence="1" id="KW-0472">Membrane</keyword>
<name>A0ABV8HH21_9ACTN</name>
<feature type="transmembrane region" description="Helical" evidence="1">
    <location>
        <begin position="213"/>
        <end position="234"/>
    </location>
</feature>
<organism evidence="2 3">
    <name type="scientific">Streptomyces polygonati</name>
    <dbReference type="NCBI Taxonomy" id="1617087"/>
    <lineage>
        <taxon>Bacteria</taxon>
        <taxon>Bacillati</taxon>
        <taxon>Actinomycetota</taxon>
        <taxon>Actinomycetes</taxon>
        <taxon>Kitasatosporales</taxon>
        <taxon>Streptomycetaceae</taxon>
        <taxon>Streptomyces</taxon>
    </lineage>
</organism>
<reference evidence="3" key="1">
    <citation type="journal article" date="2019" name="Int. J. Syst. Evol. Microbiol.">
        <title>The Global Catalogue of Microorganisms (GCM) 10K type strain sequencing project: providing services to taxonomists for standard genome sequencing and annotation.</title>
        <authorList>
            <consortium name="The Broad Institute Genomics Platform"/>
            <consortium name="The Broad Institute Genome Sequencing Center for Infectious Disease"/>
            <person name="Wu L."/>
            <person name="Ma J."/>
        </authorList>
    </citation>
    <scope>NUCLEOTIDE SEQUENCE [LARGE SCALE GENOMIC DNA]</scope>
    <source>
        <strain evidence="3">CGMCC 4.7237</strain>
    </source>
</reference>
<dbReference type="Proteomes" id="UP001595765">
    <property type="component" value="Unassembled WGS sequence"/>
</dbReference>
<sequence length="238" mass="25880">MTRSRADAPTRHPRHERRGEPRLPAVVATLVAVGLYVALPQRLLIAPRYILPALELLLLIPLVAFNPRRLTRQTRATRALSLGLVFVIAASNLVALGLLVRDLVSAGSSDGKSLLLAALQVWLTNVIVFGLAYWELDRGGPVSRTQAPRAELPLADFRFSQDENHDAVQEVADGASVKSDWVPTLVDYLYVSVTNSTAFSPTDTMPLSSRMKLLMSVESVSALVTSLLVVARAVSVLH</sequence>
<gene>
    <name evidence="2" type="ORF">ACFO3J_07050</name>
</gene>
<feature type="transmembrane region" description="Helical" evidence="1">
    <location>
        <begin position="21"/>
        <end position="39"/>
    </location>
</feature>
<evidence type="ECO:0000313" key="3">
    <source>
        <dbReference type="Proteomes" id="UP001595765"/>
    </source>
</evidence>
<evidence type="ECO:0008006" key="4">
    <source>
        <dbReference type="Google" id="ProtNLM"/>
    </source>
</evidence>
<protein>
    <recommendedName>
        <fullName evidence="4">DUF1345 domain-containing protein</fullName>
    </recommendedName>
</protein>
<proteinExistence type="predicted"/>
<dbReference type="EMBL" id="JBHSBB010000007">
    <property type="protein sequence ID" value="MFC4031230.1"/>
    <property type="molecule type" value="Genomic_DNA"/>
</dbReference>
<accession>A0ABV8HH21</accession>
<evidence type="ECO:0000313" key="2">
    <source>
        <dbReference type="EMBL" id="MFC4031230.1"/>
    </source>
</evidence>
<comment type="caution">
    <text evidence="2">The sequence shown here is derived from an EMBL/GenBank/DDBJ whole genome shotgun (WGS) entry which is preliminary data.</text>
</comment>
<keyword evidence="1" id="KW-1133">Transmembrane helix</keyword>
<feature type="transmembrane region" description="Helical" evidence="1">
    <location>
        <begin position="113"/>
        <end position="134"/>
    </location>
</feature>